<keyword evidence="3 6" id="KW-0808">Transferase</keyword>
<protein>
    <recommendedName>
        <fullName evidence="4">Methyltransferase</fullName>
        <ecNumber evidence="4">2.1.1.-</ecNumber>
    </recommendedName>
</protein>
<gene>
    <name evidence="6" type="ORF">B1R32_10381</name>
</gene>
<organism evidence="6 7">
    <name type="scientific">Abditibacterium utsteinense</name>
    <dbReference type="NCBI Taxonomy" id="1960156"/>
    <lineage>
        <taxon>Bacteria</taxon>
        <taxon>Pseudomonadati</taxon>
        <taxon>Abditibacteriota</taxon>
        <taxon>Abditibacteriia</taxon>
        <taxon>Abditibacteriales</taxon>
        <taxon>Abditibacteriaceae</taxon>
        <taxon>Abditibacterium</taxon>
    </lineage>
</organism>
<dbReference type="EMBL" id="NIGF01000003">
    <property type="protein sequence ID" value="PQV64814.1"/>
    <property type="molecule type" value="Genomic_DNA"/>
</dbReference>
<dbReference type="PRINTS" id="PR00508">
    <property type="entry name" value="S21N4MTFRASE"/>
</dbReference>
<feature type="domain" description="DNA methylase N-4/N-6" evidence="5">
    <location>
        <begin position="23"/>
        <end position="251"/>
    </location>
</feature>
<dbReference type="Pfam" id="PF01555">
    <property type="entry name" value="N6_N4_Mtase"/>
    <property type="match status" value="1"/>
</dbReference>
<dbReference type="EC" id="2.1.1.-" evidence="4"/>
<sequence length="276" mass="31627">MSNQIICGDCVTEMNNLPGEIARLVIADPPYYNVLLKEHWDTAWECEQDYLTWTSQWLRAAMRVLKPGGLLYCFGQLGKREHVMLHLMSQAAHEYSFHDMIIWDRVVGYNDRRDSFTPAYEMILVLRKEGEVYFDKNAVREPYDQSTITQYARDKRYKNADARMEHLKKGKYATNLWRIPSLKGSSKEKVGHPSQKPKALIERIIRSSSEPGDLVVDPFLGSGTTAVVSHKLKRECLGIEVLQEYVALAKERLQKASDSHNSQTVMFGGLNDHSSD</sequence>
<comment type="similarity">
    <text evidence="1 4">Belongs to the N(4)/N(6)-methyltransferase family.</text>
</comment>
<dbReference type="InParanoid" id="A0A2S8SVL0"/>
<keyword evidence="2 6" id="KW-0489">Methyltransferase</keyword>
<dbReference type="GO" id="GO:0005737">
    <property type="term" value="C:cytoplasm"/>
    <property type="evidence" value="ECO:0007669"/>
    <property type="project" value="TreeGrafter"/>
</dbReference>
<dbReference type="RefSeq" id="WP_105482699.1">
    <property type="nucleotide sequence ID" value="NZ_NIGF01000003.1"/>
</dbReference>
<comment type="caution">
    <text evidence="6">The sequence shown here is derived from an EMBL/GenBank/DDBJ whole genome shotgun (WGS) entry which is preliminary data.</text>
</comment>
<dbReference type="GO" id="GO:0009007">
    <property type="term" value="F:site-specific DNA-methyltransferase (adenine-specific) activity"/>
    <property type="evidence" value="ECO:0007669"/>
    <property type="project" value="TreeGrafter"/>
</dbReference>
<evidence type="ECO:0000256" key="4">
    <source>
        <dbReference type="RuleBase" id="RU362026"/>
    </source>
</evidence>
<reference evidence="6 7" key="1">
    <citation type="journal article" date="2018" name="Syst. Appl. Microbiol.">
        <title>Abditibacterium utsteinense sp. nov., the first cultivated member of candidate phylum FBP, isolated from ice-free Antarctic soil samples.</title>
        <authorList>
            <person name="Tahon G."/>
            <person name="Tytgat B."/>
            <person name="Lebbe L."/>
            <person name="Carlier A."/>
            <person name="Willems A."/>
        </authorList>
    </citation>
    <scope>NUCLEOTIDE SEQUENCE [LARGE SCALE GENOMIC DNA]</scope>
    <source>
        <strain evidence="6 7">LMG 29911</strain>
    </source>
</reference>
<dbReference type="InterPro" id="IPR001091">
    <property type="entry name" value="RM_Methyltransferase"/>
</dbReference>
<name>A0A2S8SVL0_9BACT</name>
<evidence type="ECO:0000313" key="7">
    <source>
        <dbReference type="Proteomes" id="UP000237684"/>
    </source>
</evidence>
<dbReference type="GO" id="GO:0032259">
    <property type="term" value="P:methylation"/>
    <property type="evidence" value="ECO:0007669"/>
    <property type="project" value="UniProtKB-KW"/>
</dbReference>
<dbReference type="SUPFAM" id="SSF53335">
    <property type="entry name" value="S-adenosyl-L-methionine-dependent methyltransferases"/>
    <property type="match status" value="1"/>
</dbReference>
<dbReference type="OrthoDB" id="9800801at2"/>
<dbReference type="PANTHER" id="PTHR13370:SF3">
    <property type="entry name" value="TRNA (GUANINE(10)-N2)-METHYLTRANSFERASE HOMOLOG"/>
    <property type="match status" value="1"/>
</dbReference>
<dbReference type="PROSITE" id="PS00092">
    <property type="entry name" value="N6_MTASE"/>
    <property type="match status" value="1"/>
</dbReference>
<evidence type="ECO:0000256" key="2">
    <source>
        <dbReference type="ARBA" id="ARBA00022603"/>
    </source>
</evidence>
<proteinExistence type="inferred from homology"/>
<evidence type="ECO:0000256" key="1">
    <source>
        <dbReference type="ARBA" id="ARBA00006594"/>
    </source>
</evidence>
<evidence type="ECO:0000256" key="3">
    <source>
        <dbReference type="ARBA" id="ARBA00022679"/>
    </source>
</evidence>
<dbReference type="InterPro" id="IPR002052">
    <property type="entry name" value="DNA_methylase_N6_adenine_CS"/>
</dbReference>
<accession>A0A2S8SVL0</accession>
<dbReference type="Gene3D" id="3.40.50.150">
    <property type="entry name" value="Vaccinia Virus protein VP39"/>
    <property type="match status" value="1"/>
</dbReference>
<evidence type="ECO:0000259" key="5">
    <source>
        <dbReference type="Pfam" id="PF01555"/>
    </source>
</evidence>
<dbReference type="GO" id="GO:0008170">
    <property type="term" value="F:N-methyltransferase activity"/>
    <property type="evidence" value="ECO:0007669"/>
    <property type="project" value="InterPro"/>
</dbReference>
<dbReference type="GO" id="GO:0003677">
    <property type="term" value="F:DNA binding"/>
    <property type="evidence" value="ECO:0007669"/>
    <property type="project" value="InterPro"/>
</dbReference>
<evidence type="ECO:0000313" key="6">
    <source>
        <dbReference type="EMBL" id="PQV64814.1"/>
    </source>
</evidence>
<dbReference type="AlphaFoldDB" id="A0A2S8SVL0"/>
<dbReference type="PANTHER" id="PTHR13370">
    <property type="entry name" value="RNA METHYLASE-RELATED"/>
    <property type="match status" value="1"/>
</dbReference>
<dbReference type="InterPro" id="IPR002941">
    <property type="entry name" value="DNA_methylase_N4/N6"/>
</dbReference>
<dbReference type="Proteomes" id="UP000237684">
    <property type="component" value="Unassembled WGS sequence"/>
</dbReference>
<dbReference type="InterPro" id="IPR029063">
    <property type="entry name" value="SAM-dependent_MTases_sf"/>
</dbReference>
<keyword evidence="7" id="KW-1185">Reference proteome</keyword>